<accession>A0A521EI34</accession>
<dbReference type="Pfam" id="PF11007">
    <property type="entry name" value="CotJA"/>
    <property type="match status" value="1"/>
</dbReference>
<evidence type="ECO:0000313" key="2">
    <source>
        <dbReference type="Proteomes" id="UP000315636"/>
    </source>
</evidence>
<protein>
    <submittedName>
        <fullName evidence="1">Spore coat protein JA</fullName>
    </submittedName>
</protein>
<name>A0A521EI34_9BACL</name>
<dbReference type="Proteomes" id="UP000315636">
    <property type="component" value="Unassembled WGS sequence"/>
</dbReference>
<evidence type="ECO:0000313" key="1">
    <source>
        <dbReference type="EMBL" id="SMO83141.1"/>
    </source>
</evidence>
<proteinExistence type="predicted"/>
<dbReference type="EMBL" id="FXTI01000009">
    <property type="protein sequence ID" value="SMO83141.1"/>
    <property type="molecule type" value="Genomic_DNA"/>
</dbReference>
<reference evidence="1 2" key="1">
    <citation type="submission" date="2017-05" db="EMBL/GenBank/DDBJ databases">
        <authorList>
            <person name="Varghese N."/>
            <person name="Submissions S."/>
        </authorList>
    </citation>
    <scope>NUCLEOTIDE SEQUENCE [LARGE SCALE GENOMIC DNA]</scope>
    <source>
        <strain evidence="1 2">DSM 45474</strain>
    </source>
</reference>
<organism evidence="1 2">
    <name type="scientific">Melghirimyces algeriensis</name>
    <dbReference type="NCBI Taxonomy" id="910412"/>
    <lineage>
        <taxon>Bacteria</taxon>
        <taxon>Bacillati</taxon>
        <taxon>Bacillota</taxon>
        <taxon>Bacilli</taxon>
        <taxon>Bacillales</taxon>
        <taxon>Thermoactinomycetaceae</taxon>
        <taxon>Melghirimyces</taxon>
    </lineage>
</organism>
<sequence length="89" mass="10569">MYTYRKAYRPFVSPNDPCPPMWVKTYETPPQLYLGFQPYGMPQFPPMEALRWGTLWPALFAPYSNPYKQKRMGGYRWNGQMNGSRYTNS</sequence>
<dbReference type="InterPro" id="IPR020256">
    <property type="entry name" value="Spore_coat_CotJA"/>
</dbReference>
<dbReference type="AlphaFoldDB" id="A0A521EI34"/>
<keyword evidence="1" id="KW-0946">Virion</keyword>
<keyword evidence="1" id="KW-0167">Capsid protein</keyword>
<keyword evidence="2" id="KW-1185">Reference proteome</keyword>
<gene>
    <name evidence="1" type="ORF">SAMN06264849_10948</name>
</gene>
<dbReference type="OrthoDB" id="2376696at2"/>